<accession>A0A3B1DA58</accession>
<name>A0A3B1DA58_9ZZZZ</name>
<organism evidence="1">
    <name type="scientific">hydrothermal vent metagenome</name>
    <dbReference type="NCBI Taxonomy" id="652676"/>
    <lineage>
        <taxon>unclassified sequences</taxon>
        <taxon>metagenomes</taxon>
        <taxon>ecological metagenomes</taxon>
    </lineage>
</organism>
<protein>
    <submittedName>
        <fullName evidence="1">Uncharacterized protein</fullName>
    </submittedName>
</protein>
<dbReference type="PROSITE" id="PS51257">
    <property type="entry name" value="PROKAR_LIPOPROTEIN"/>
    <property type="match status" value="1"/>
</dbReference>
<proteinExistence type="predicted"/>
<reference evidence="1" key="1">
    <citation type="submission" date="2018-06" db="EMBL/GenBank/DDBJ databases">
        <authorList>
            <person name="Zhirakovskaya E."/>
        </authorList>
    </citation>
    <scope>NUCLEOTIDE SEQUENCE</scope>
</reference>
<gene>
    <name evidence="1" type="ORF">MNBD_PLANCTO02-1095</name>
</gene>
<dbReference type="AlphaFoldDB" id="A0A3B1DA58"/>
<sequence length="276" mass="31204">MFKLKPMTSFSILLTLSCFFLQPANLFSQGIIRNLPTPGKWVRYEGRYEQIEIHSQKNQANVTTEWLRHITIKCLGDEVQALYQGKTVPCQWIELKVITGKNVEGGLDAGPVGARVFRVLVPKSKVNPQVKDADGIRNAFLPIVKGYKKIGDGDVQQMKTKVLQIYPLISNLMHYRKVQDEGKTEITVMGDSIPAKKQTGEMTMESKLYKTRNKAEMWVSDTIPFGLAKWKVKIERFSKGSVAPRSEFQPVTEITVEMEVREVGDEAESEIILPGE</sequence>
<dbReference type="EMBL" id="UOGL01000362">
    <property type="protein sequence ID" value="VAX39726.1"/>
    <property type="molecule type" value="Genomic_DNA"/>
</dbReference>
<evidence type="ECO:0000313" key="1">
    <source>
        <dbReference type="EMBL" id="VAX39726.1"/>
    </source>
</evidence>